<reference evidence="8" key="2">
    <citation type="journal article" date="2015" name="ISME J.">
        <title>A new class of marine Euryarchaeota group II from the Mediterranean deep chlorophyll maximum.</title>
        <authorList>
            <person name="Martin-Cuadrado A.B."/>
            <person name="Garcia-Heredia I."/>
            <person name="Molto A.G."/>
            <person name="Lopez-Ubeda R."/>
            <person name="Kimes N."/>
            <person name="Lopez-Garcia P."/>
            <person name="Moreira D."/>
            <person name="Rodriguez-Valera F."/>
        </authorList>
    </citation>
    <scope>NUCLEOTIDE SEQUENCE</scope>
</reference>
<dbReference type="Gene3D" id="3.30.559.10">
    <property type="entry name" value="Chloramphenicol acetyltransferase-like domain"/>
    <property type="match status" value="1"/>
</dbReference>
<evidence type="ECO:0000256" key="2">
    <source>
        <dbReference type="ARBA" id="ARBA00007317"/>
    </source>
</evidence>
<protein>
    <submittedName>
        <fullName evidence="8">Branched-chain alpha-keto acid dehydrogenase subunit E2 (BkdB)</fullName>
    </submittedName>
</protein>
<dbReference type="Gene3D" id="2.40.50.100">
    <property type="match status" value="1"/>
</dbReference>
<dbReference type="InterPro" id="IPR001078">
    <property type="entry name" value="2-oxoacid_DH_actylTfrase"/>
</dbReference>
<dbReference type="InterPro" id="IPR004167">
    <property type="entry name" value="PSBD"/>
</dbReference>
<dbReference type="InterPro" id="IPR011053">
    <property type="entry name" value="Single_hybrid_motif"/>
</dbReference>
<name>A0A1B1TC02_9ARCH</name>
<dbReference type="InterPro" id="IPR000089">
    <property type="entry name" value="Biotin_lipoyl"/>
</dbReference>
<dbReference type="EMBL" id="KP211852">
    <property type="protein sequence ID" value="ANV79818.1"/>
    <property type="molecule type" value="Genomic_DNA"/>
</dbReference>
<dbReference type="SUPFAM" id="SSF52777">
    <property type="entry name" value="CoA-dependent acyltransferases"/>
    <property type="match status" value="1"/>
</dbReference>
<organism evidence="8">
    <name type="scientific">uncultured Poseidoniia archaeon</name>
    <dbReference type="NCBI Taxonomy" id="1697135"/>
    <lineage>
        <taxon>Archaea</taxon>
        <taxon>Methanobacteriati</taxon>
        <taxon>Thermoplasmatota</taxon>
        <taxon>Candidatus Poseidoniia</taxon>
        <taxon>environmental samples</taxon>
    </lineage>
</organism>
<dbReference type="PROSITE" id="PS50968">
    <property type="entry name" value="BIOTINYL_LIPOYL"/>
    <property type="match status" value="1"/>
</dbReference>
<feature type="domain" description="Lipoyl-binding" evidence="6">
    <location>
        <begin position="5"/>
        <end position="80"/>
    </location>
</feature>
<evidence type="ECO:0000259" key="6">
    <source>
        <dbReference type="PROSITE" id="PS50968"/>
    </source>
</evidence>
<reference evidence="8" key="1">
    <citation type="submission" date="2014-11" db="EMBL/GenBank/DDBJ databases">
        <authorList>
            <person name="Zhu J."/>
            <person name="Qi W."/>
            <person name="Song R."/>
        </authorList>
    </citation>
    <scope>NUCLEOTIDE SEQUENCE</scope>
</reference>
<comment type="similarity">
    <text evidence="2">Belongs to the 2-oxoacid dehydrogenase family.</text>
</comment>
<dbReference type="CDD" id="cd06849">
    <property type="entry name" value="lipoyl_domain"/>
    <property type="match status" value="1"/>
</dbReference>
<dbReference type="InterPro" id="IPR003016">
    <property type="entry name" value="2-oxoA_DH_lipoyl-BS"/>
</dbReference>
<evidence type="ECO:0000256" key="1">
    <source>
        <dbReference type="ARBA" id="ARBA00001938"/>
    </source>
</evidence>
<sequence>MNMGDYVFKLPDIGEGVVEGEIVSWHVKVGDTIVEDAPIVDVMTDKATVTIPSPTSGIVKELSGEVGDMIAVGTALITFSGSGDEVSSTEEHTETIPVPEPVIEEAVELEEKVVEVVEKKSTPEKVLIQEPVKTTKVRQNTRVLASPAVRRRAREAELDLTFVSGSGPAGRIRHADLDAYIAAGGAVTGAPPKSYSTKRTETNEIKVVGLRRKIAEQMVKSKFSIPHFSYFEEIDVTELEKLRKFLNSTKDEGQPKLTYLPFIMMALAKIMPKHQECNAHYDEENNIVTQHSAIHLGIATQTDRGLFVPVVKHVEAMDIWQSAAEMQRVSGSARNGTASLDDLTGSTFTITSLGRDGGLGATPIINHPEVSILGVHKAREMPVVQDGKVVVRRIMNVSSSFDHRIVDGANGAALIQSLKKMLEHPALIFM</sequence>
<evidence type="ECO:0000313" key="8">
    <source>
        <dbReference type="EMBL" id="ANV79818.1"/>
    </source>
</evidence>
<dbReference type="GO" id="GO:0016407">
    <property type="term" value="F:acetyltransferase activity"/>
    <property type="evidence" value="ECO:0007669"/>
    <property type="project" value="TreeGrafter"/>
</dbReference>
<dbReference type="InterPro" id="IPR023213">
    <property type="entry name" value="CAT-like_dom_sf"/>
</dbReference>
<dbReference type="SUPFAM" id="SSF47005">
    <property type="entry name" value="Peripheral subunit-binding domain of 2-oxo acid dehydrogenase complex"/>
    <property type="match status" value="1"/>
</dbReference>
<feature type="domain" description="Peripheral subunit-binding (PSBD)" evidence="7">
    <location>
        <begin position="144"/>
        <end position="181"/>
    </location>
</feature>
<accession>A0A1B1TC02</accession>
<keyword evidence="4" id="KW-0450">Lipoyl</keyword>
<dbReference type="AlphaFoldDB" id="A0A1B1TC02"/>
<evidence type="ECO:0000259" key="7">
    <source>
        <dbReference type="PROSITE" id="PS51826"/>
    </source>
</evidence>
<proteinExistence type="inferred from homology"/>
<dbReference type="GO" id="GO:0005737">
    <property type="term" value="C:cytoplasm"/>
    <property type="evidence" value="ECO:0007669"/>
    <property type="project" value="TreeGrafter"/>
</dbReference>
<dbReference type="PANTHER" id="PTHR43178">
    <property type="entry name" value="DIHYDROLIPOAMIDE ACETYLTRANSFERASE COMPONENT OF PYRUVATE DEHYDROGENASE COMPLEX"/>
    <property type="match status" value="1"/>
</dbReference>
<evidence type="ECO:0000256" key="4">
    <source>
        <dbReference type="ARBA" id="ARBA00022823"/>
    </source>
</evidence>
<dbReference type="Gene3D" id="4.10.320.10">
    <property type="entry name" value="E3-binding domain"/>
    <property type="match status" value="1"/>
</dbReference>
<dbReference type="PANTHER" id="PTHR43178:SF5">
    <property type="entry name" value="LIPOAMIDE ACYLTRANSFERASE COMPONENT OF BRANCHED-CHAIN ALPHA-KETO ACID DEHYDROGENASE COMPLEX, MITOCHONDRIAL"/>
    <property type="match status" value="1"/>
</dbReference>
<dbReference type="FunFam" id="3.30.559.10:FF:000007">
    <property type="entry name" value="Dihydrolipoamide acetyltransferase component of pyruvate dehydrogenase complex"/>
    <property type="match status" value="1"/>
</dbReference>
<dbReference type="InterPro" id="IPR050743">
    <property type="entry name" value="2-oxoacid_DH_E2_comp"/>
</dbReference>
<dbReference type="Pfam" id="PF00198">
    <property type="entry name" value="2-oxoacid_dh"/>
    <property type="match status" value="1"/>
</dbReference>
<dbReference type="PROSITE" id="PS51826">
    <property type="entry name" value="PSBD"/>
    <property type="match status" value="1"/>
</dbReference>
<dbReference type="PROSITE" id="PS00189">
    <property type="entry name" value="LIPOYL"/>
    <property type="match status" value="1"/>
</dbReference>
<evidence type="ECO:0000256" key="5">
    <source>
        <dbReference type="ARBA" id="ARBA00023315"/>
    </source>
</evidence>
<keyword evidence="5" id="KW-0012">Acyltransferase</keyword>
<dbReference type="GO" id="GO:0031405">
    <property type="term" value="F:lipoic acid binding"/>
    <property type="evidence" value="ECO:0007669"/>
    <property type="project" value="TreeGrafter"/>
</dbReference>
<dbReference type="InterPro" id="IPR036625">
    <property type="entry name" value="E3-bd_dom_sf"/>
</dbReference>
<evidence type="ECO:0000256" key="3">
    <source>
        <dbReference type="ARBA" id="ARBA00022679"/>
    </source>
</evidence>
<dbReference type="SUPFAM" id="SSF51230">
    <property type="entry name" value="Single hybrid motif"/>
    <property type="match status" value="1"/>
</dbReference>
<dbReference type="Pfam" id="PF02817">
    <property type="entry name" value="E3_binding"/>
    <property type="match status" value="1"/>
</dbReference>
<dbReference type="Pfam" id="PF00364">
    <property type="entry name" value="Biotin_lipoyl"/>
    <property type="match status" value="1"/>
</dbReference>
<keyword evidence="3" id="KW-0808">Transferase</keyword>
<comment type="cofactor">
    <cofactor evidence="1">
        <name>(R)-lipoate</name>
        <dbReference type="ChEBI" id="CHEBI:83088"/>
    </cofactor>
</comment>